<dbReference type="Gene3D" id="1.10.10.10">
    <property type="entry name" value="Winged helix-like DNA-binding domain superfamily/Winged helix DNA-binding domain"/>
    <property type="match status" value="2"/>
</dbReference>
<evidence type="ECO:0000256" key="1">
    <source>
        <dbReference type="ARBA" id="ARBA00008894"/>
    </source>
</evidence>
<accession>A0A811PLR0</accession>
<keyword evidence="6" id="KW-0175">Coiled coil</keyword>
<evidence type="ECO:0000256" key="4">
    <source>
        <dbReference type="ARBA" id="ARBA00022741"/>
    </source>
</evidence>
<feature type="compositionally biased region" description="Basic and acidic residues" evidence="7">
    <location>
        <begin position="1494"/>
        <end position="1508"/>
    </location>
</feature>
<dbReference type="Pfam" id="PF23559">
    <property type="entry name" value="WHD_DRP"/>
    <property type="match status" value="2"/>
</dbReference>
<feature type="domain" description="Disease resistance protein winged helix" evidence="9">
    <location>
        <begin position="1650"/>
        <end position="1720"/>
    </location>
</feature>
<keyword evidence="5" id="KW-0611">Plant defense</keyword>
<dbReference type="GO" id="GO:0002758">
    <property type="term" value="P:innate immune response-activating signaling pathway"/>
    <property type="evidence" value="ECO:0007669"/>
    <property type="project" value="UniProtKB-ARBA"/>
</dbReference>
<dbReference type="Pfam" id="PF18052">
    <property type="entry name" value="Rx_N"/>
    <property type="match status" value="1"/>
</dbReference>
<evidence type="ECO:0008006" key="13">
    <source>
        <dbReference type="Google" id="ProtNLM"/>
    </source>
</evidence>
<dbReference type="Proteomes" id="UP000604825">
    <property type="component" value="Unassembled WGS sequence"/>
</dbReference>
<sequence length="2211" mass="249260">MAEIAAGAVTSLLGVIRSEARLLRLVRSDVQFIREEMESMNSFLAHLARSAPPGEEHDDQVRTWMNQVRLLAQDCNNCIDLYLYRRNPDIHRANSGLWRYLWWVPWFLHKLVAQHRAAVRLRELKDRARDVGERRLRYGVEVPSKSAAAEQSTPAARLMSAGSSSAAAGGYASGDNEEEEEEDGDDDHLATTNRSAQRALFSRTLEDYVKTKLFEWADGLQSGAGETMSIAIVAPDRDLDARRLAQTMVFGPDFEHDDNSGYHCAIFVDIPALHPDFSPLRPKEVLYYILRQLKLEQSESQSRKQGTDQGEEEEEDLDSWQVYFRKFGIYREKKRVLNRIKENLKRMKVYEKLDKIKSDIQTRPPKGQQKKKAMDQQDPDVHVLLRMLFQTSAAASQQDQMKNKDMPKLSVSDKTVTKIAEKLKERMEEDEQGGGGGEGGVGRGVENEAIQEEDCEGAEKEIVEEECGEKEMTEEEGGDRGGGDIVEEQGGGGEGGAGRRVENEEVKEEDCEGAGKETVEEKCGGKEIVEEQGGDGGGGDIVEERGGGRGEILEEHGGGGREEILEEEHGGGDEEEEEDDDDDSEEEEQQIAPIYLHKDQYVHILRQVFPKTITSNKHASKQATEEDQIKQMIDESKEEILLEPQEGKHDKIQETAQNTEDIFTEIVDQKMDKIKHEFKEQLKIKGLVDDIKRQLKKKCPLFILKIDETVDLPRWEDTRNALSLLACSADVLIVTTAKDIQQAKEYSHPQSEPIDYSLAGLYYDTVLKIIKQQKDEENYDTKIFRNILEQCEPNEFCMKIFTHALYVNPKRSNEELNKLHKNLLQASPKSSNIIAKKMFKFSYTDMPKEYKSCLLYLAIFPPGYKIRRSTLIGRWVAEGLIFKEDWPSSVHWANRCFDELINRCLADPADTGAAGKVKSCVVGDLVHGFITKIARKQHIVETRLSRHLARHFSIFNDLQLRSSDKIDGFFKRISKSSRVSLIKVLDLEGCQCFGVKNQRYLEDICSKMLLLKYLSLRGTDVTQLPSKINNLRELEVLDIRQTNVPMNATANVLLLKLKRLLAGNTDRSPRPTLRAEESVSTAVQIPHKIEKMVNMEVLSNVTAQSSRDLKDIGKLWQLRKLGVVINNKSSYLKNLLRAISDLHECLCSLSITLPTSTNQELPEVSLNLKHQPKLLESLSISGTTQEGFFPLFVKDVNNLVKVTLSSTSLNQNNLKDLARLPKLQLIRLRHIAFTSSKRELIFKRDEFISLKYLLVEGSTFTKVSFRNGAACMLEKMVLSFTNMESVSGVEGLQKLEEVELTMSMSSSNNKNNDTLLSSFNNGKQMAKLTLVGTHEQGDQQIIPQKKGDQQIQSMIKFKKGEFQKLRHLTVDCSATKVVFTKASTPKLEKIVWSSSTSLYGIDNLPRLKELEFNGDLVPKVVVTGRLRAIEQRKKKPAATSSSTVDKQGRLLLTEEEWMAQLKLRESGESYGNSSGSANKKRASRATRHLGQRLPEAEERGKEQAHVAEGEEEEEQAHATGSSSPFDVGTAPFLRFRRAFLILFPLASVVEGIHSVFGEDEFVRCGSTTAAALFPGAISGVISDKMNCMKIFTHALYVNPKRSNEELNKLHKNLLQASPKSSSDIIAKKMFMFSYTDIPKEYKSCLLYQAFPPGYKIRRSTLIGRWGAEGLICKEDWPSSVRQANRCFDELIRRCLVDPAETGVAGKVKSCVVSDLVHGFITKMARKQHILETRLSHHLARHFSIFNDLQLRSSDKIDGFFQRLSKSSRVETRLLKVLDLEGCKCFGGKNQRYLEDICSKMLLLKYLSLRGTVVTQLPSKINNLRELEVLDIRQTKVPPHATANILLLKLKRLLAGHIDLNNNPSDFGSSGRIPHGIDKIVNMEVLSNVKAQRSHDLKDIGKLWQLRKLGVVIDDKDSHLKNLLQTPHPHHARRVHELPHNIGSLLKNNPKILSLSIRGTMHKGRLLPLFVNGCDNKFAKVTLSGTRVSQDDLEVVLAKLPMLRCVRLQDITCTDTEHKLMLTFKKEEFICLKYLLVEGSDLTKITFEEGSACELEKMVLSFTSAGSISGLDRLPKLEELELSNSFCGRLLSSFDNAAQIAKLTLRGTEIGPDALQILTKNPNIRCLVLLDKSFGGRQNKIIFKKDEFLWLNLLVVNCTAITNIVFTSGSAPRLEKVVWSSSTCLSGIDELPRLKELEFNSAQVPDEVRKAI</sequence>
<dbReference type="GO" id="GO:0009626">
    <property type="term" value="P:plant-type hypersensitive response"/>
    <property type="evidence" value="ECO:0007669"/>
    <property type="project" value="UniProtKB-ARBA"/>
</dbReference>
<dbReference type="Gene3D" id="1.20.5.4130">
    <property type="match status" value="1"/>
</dbReference>
<organism evidence="11 12">
    <name type="scientific">Miscanthus lutarioriparius</name>
    <dbReference type="NCBI Taxonomy" id="422564"/>
    <lineage>
        <taxon>Eukaryota</taxon>
        <taxon>Viridiplantae</taxon>
        <taxon>Streptophyta</taxon>
        <taxon>Embryophyta</taxon>
        <taxon>Tracheophyta</taxon>
        <taxon>Spermatophyta</taxon>
        <taxon>Magnoliopsida</taxon>
        <taxon>Liliopsida</taxon>
        <taxon>Poales</taxon>
        <taxon>Poaceae</taxon>
        <taxon>PACMAD clade</taxon>
        <taxon>Panicoideae</taxon>
        <taxon>Andropogonodae</taxon>
        <taxon>Andropogoneae</taxon>
        <taxon>Saccharinae</taxon>
        <taxon>Miscanthus</taxon>
    </lineage>
</organism>
<gene>
    <name evidence="11" type="ORF">NCGR_LOCUS30695</name>
</gene>
<feature type="domain" description="Disease resistance protein winged helix" evidence="9">
    <location>
        <begin position="859"/>
        <end position="930"/>
    </location>
</feature>
<dbReference type="GO" id="GO:0042742">
    <property type="term" value="P:defense response to bacterium"/>
    <property type="evidence" value="ECO:0007669"/>
    <property type="project" value="UniProtKB-ARBA"/>
</dbReference>
<dbReference type="CDD" id="cd14798">
    <property type="entry name" value="RX-CC_like"/>
    <property type="match status" value="1"/>
</dbReference>
<feature type="domain" description="Disease resistance R13L4/SHOC-2-like LRR" evidence="10">
    <location>
        <begin position="959"/>
        <end position="1310"/>
    </location>
</feature>
<feature type="compositionally biased region" description="Acidic residues" evidence="7">
    <location>
        <begin position="175"/>
        <end position="186"/>
    </location>
</feature>
<feature type="compositionally biased region" description="Basic residues" evidence="7">
    <location>
        <begin position="1478"/>
        <end position="1490"/>
    </location>
</feature>
<evidence type="ECO:0000256" key="7">
    <source>
        <dbReference type="SAM" id="MobiDB-lite"/>
    </source>
</evidence>
<dbReference type="Pfam" id="PF23598">
    <property type="entry name" value="LRR_14"/>
    <property type="match status" value="2"/>
</dbReference>
<proteinExistence type="inferred from homology"/>
<feature type="domain" description="Disease resistance N-terminal" evidence="8">
    <location>
        <begin position="10"/>
        <end position="88"/>
    </location>
</feature>
<dbReference type="SUPFAM" id="SSF52058">
    <property type="entry name" value="L domain-like"/>
    <property type="match status" value="3"/>
</dbReference>
<dbReference type="InterPro" id="IPR032675">
    <property type="entry name" value="LRR_dom_sf"/>
</dbReference>
<evidence type="ECO:0000313" key="12">
    <source>
        <dbReference type="Proteomes" id="UP000604825"/>
    </source>
</evidence>
<comment type="caution">
    <text evidence="11">The sequence shown here is derived from an EMBL/GenBank/DDBJ whole genome shotgun (WGS) entry which is preliminary data.</text>
</comment>
<keyword evidence="3" id="KW-0677">Repeat</keyword>
<evidence type="ECO:0000259" key="8">
    <source>
        <dbReference type="Pfam" id="PF18052"/>
    </source>
</evidence>
<dbReference type="EMBL" id="CAJGYO010000007">
    <property type="protein sequence ID" value="CAD6246435.1"/>
    <property type="molecule type" value="Genomic_DNA"/>
</dbReference>
<evidence type="ECO:0000256" key="3">
    <source>
        <dbReference type="ARBA" id="ARBA00022737"/>
    </source>
</evidence>
<keyword evidence="12" id="KW-1185">Reference proteome</keyword>
<dbReference type="PANTHER" id="PTHR23155">
    <property type="entry name" value="DISEASE RESISTANCE PROTEIN RP"/>
    <property type="match status" value="1"/>
</dbReference>
<feature type="compositionally biased region" description="Gly residues" evidence="7">
    <location>
        <begin position="433"/>
        <end position="443"/>
    </location>
</feature>
<feature type="region of interest" description="Disordered" evidence="7">
    <location>
        <begin position="424"/>
        <end position="588"/>
    </location>
</feature>
<protein>
    <recommendedName>
        <fullName evidence="13">Rx N-terminal domain-containing protein</fullName>
    </recommendedName>
</protein>
<keyword evidence="4" id="KW-0547">Nucleotide-binding</keyword>
<comment type="similarity">
    <text evidence="1">Belongs to the disease resistance NB-LRR family.</text>
</comment>
<dbReference type="FunFam" id="1.10.10.10:FF:000322">
    <property type="entry name" value="Probable disease resistance protein At1g63360"/>
    <property type="match status" value="1"/>
</dbReference>
<feature type="compositionally biased region" description="Basic and acidic residues" evidence="7">
    <location>
        <begin position="513"/>
        <end position="529"/>
    </location>
</feature>
<dbReference type="InterPro" id="IPR036388">
    <property type="entry name" value="WH-like_DNA-bd_sf"/>
</dbReference>
<keyword evidence="2" id="KW-0433">Leucine-rich repeat</keyword>
<dbReference type="OrthoDB" id="687885at2759"/>
<evidence type="ECO:0000256" key="2">
    <source>
        <dbReference type="ARBA" id="ARBA00022614"/>
    </source>
</evidence>
<dbReference type="InterPro" id="IPR044974">
    <property type="entry name" value="Disease_R_plants"/>
</dbReference>
<name>A0A811PLR0_9POAL</name>
<feature type="compositionally biased region" description="Basic and acidic residues" evidence="7">
    <location>
        <begin position="542"/>
        <end position="572"/>
    </location>
</feature>
<feature type="compositionally biased region" description="Acidic residues" evidence="7">
    <location>
        <begin position="573"/>
        <end position="588"/>
    </location>
</feature>
<evidence type="ECO:0000259" key="9">
    <source>
        <dbReference type="Pfam" id="PF23559"/>
    </source>
</evidence>
<reference evidence="11" key="1">
    <citation type="submission" date="2020-10" db="EMBL/GenBank/DDBJ databases">
        <authorList>
            <person name="Han B."/>
            <person name="Lu T."/>
            <person name="Zhao Q."/>
            <person name="Huang X."/>
            <person name="Zhao Y."/>
        </authorList>
    </citation>
    <scope>NUCLEOTIDE SEQUENCE</scope>
</reference>
<feature type="domain" description="Disease resistance R13L4/SHOC-2-like LRR" evidence="10">
    <location>
        <begin position="1767"/>
        <end position="2081"/>
    </location>
</feature>
<dbReference type="InterPro" id="IPR041118">
    <property type="entry name" value="Rx_N"/>
</dbReference>
<dbReference type="Gene3D" id="3.80.10.10">
    <property type="entry name" value="Ribonuclease Inhibitor"/>
    <property type="match status" value="3"/>
</dbReference>
<dbReference type="InterPro" id="IPR058922">
    <property type="entry name" value="WHD_DRP"/>
</dbReference>
<evidence type="ECO:0000256" key="6">
    <source>
        <dbReference type="ARBA" id="ARBA00023054"/>
    </source>
</evidence>
<feature type="compositionally biased region" description="Acidic residues" evidence="7">
    <location>
        <begin position="449"/>
        <end position="477"/>
    </location>
</feature>
<feature type="region of interest" description="Disordered" evidence="7">
    <location>
        <begin position="1466"/>
        <end position="1524"/>
    </location>
</feature>
<evidence type="ECO:0000313" key="11">
    <source>
        <dbReference type="EMBL" id="CAD6246435.1"/>
    </source>
</evidence>
<dbReference type="PANTHER" id="PTHR23155:SF1062">
    <property type="entry name" value="OS11G0579400 PROTEIN"/>
    <property type="match status" value="1"/>
</dbReference>
<feature type="region of interest" description="Disordered" evidence="7">
    <location>
        <begin position="166"/>
        <end position="189"/>
    </location>
</feature>
<dbReference type="GO" id="GO:0000166">
    <property type="term" value="F:nucleotide binding"/>
    <property type="evidence" value="ECO:0007669"/>
    <property type="project" value="UniProtKB-KW"/>
</dbReference>
<evidence type="ECO:0000256" key="5">
    <source>
        <dbReference type="ARBA" id="ARBA00022821"/>
    </source>
</evidence>
<dbReference type="InterPro" id="IPR038005">
    <property type="entry name" value="RX-like_CC"/>
</dbReference>
<dbReference type="InterPro" id="IPR055414">
    <property type="entry name" value="LRR_R13L4/SHOC2-like"/>
</dbReference>
<evidence type="ECO:0000259" key="10">
    <source>
        <dbReference type="Pfam" id="PF23598"/>
    </source>
</evidence>